<sequence>MRVWMLYRLHRVELLQVNLCWVATILMLESEKVTSERQLYRYNQQEVVTC</sequence>
<name>A0A0F7L3E9_9VIRU</name>
<protein>
    <submittedName>
        <fullName evidence="1">Uncharacterized protein</fullName>
    </submittedName>
</protein>
<evidence type="ECO:0000313" key="1">
    <source>
        <dbReference type="EMBL" id="AKH46013.1"/>
    </source>
</evidence>
<reference evidence="1" key="2">
    <citation type="submission" date="2015-03" db="EMBL/GenBank/DDBJ databases">
        <authorList>
            <person name="Chow C.-E.T."/>
            <person name="Winget D.M."/>
            <person name="White R.A.III."/>
            <person name="Hallam S.J."/>
            <person name="Suttle C.A."/>
        </authorList>
    </citation>
    <scope>NUCLEOTIDE SEQUENCE</scope>
    <source>
        <strain evidence="1">Anoxic3_3</strain>
    </source>
</reference>
<reference evidence="1" key="1">
    <citation type="journal article" date="2015" name="Front. Microbiol.">
        <title>Combining genomic sequencing methods to explore viral diversity and reveal potential virus-host interactions.</title>
        <authorList>
            <person name="Chow C.E."/>
            <person name="Winget D.M."/>
            <person name="White R.A.III."/>
            <person name="Hallam S.J."/>
            <person name="Suttle C.A."/>
        </authorList>
    </citation>
    <scope>NUCLEOTIDE SEQUENCE</scope>
    <source>
        <strain evidence="1">Anoxic3_3</strain>
    </source>
</reference>
<proteinExistence type="predicted"/>
<dbReference type="EMBL" id="KR029578">
    <property type="protein sequence ID" value="AKH46013.1"/>
    <property type="molecule type" value="Genomic_DNA"/>
</dbReference>
<organism evidence="1">
    <name type="scientific">uncultured marine virus</name>
    <dbReference type="NCBI Taxonomy" id="186617"/>
    <lineage>
        <taxon>Viruses</taxon>
        <taxon>environmental samples</taxon>
    </lineage>
</organism>
<accession>A0A0F7L3E9</accession>